<gene>
    <name evidence="1" type="ORF">JOF43_000617</name>
</gene>
<organism evidence="1 2">
    <name type="scientific">Brachybacterium sacelli</name>
    <dbReference type="NCBI Taxonomy" id="173364"/>
    <lineage>
        <taxon>Bacteria</taxon>
        <taxon>Bacillati</taxon>
        <taxon>Actinomycetota</taxon>
        <taxon>Actinomycetes</taxon>
        <taxon>Micrococcales</taxon>
        <taxon>Dermabacteraceae</taxon>
        <taxon>Brachybacterium</taxon>
    </lineage>
</organism>
<dbReference type="EMBL" id="JAGIOD010000001">
    <property type="protein sequence ID" value="MBP2380660.1"/>
    <property type="molecule type" value="Genomic_DNA"/>
</dbReference>
<name>A0ABS4WWT0_9MICO</name>
<sequence>MTRAERLPFPLLDELPDALRGVILDFHWNLEHLHALDLPDRTMRTMATNDLAWHLELPFWADRGQPFQVSPAEVRAYPDRYAEQWSRTMTCDLAYPLDCYLDPHGRVTVLDGVHRLLKADVLGWRTVSIHILRESDLDAIAVPLKRLS</sequence>
<dbReference type="RefSeq" id="WP_209898921.1">
    <property type="nucleotide sequence ID" value="NZ_BAAAJW010000014.1"/>
</dbReference>
<evidence type="ECO:0000313" key="2">
    <source>
        <dbReference type="Proteomes" id="UP001519290"/>
    </source>
</evidence>
<reference evidence="1 2" key="1">
    <citation type="submission" date="2021-03" db="EMBL/GenBank/DDBJ databases">
        <title>Sequencing the genomes of 1000 actinobacteria strains.</title>
        <authorList>
            <person name="Klenk H.-P."/>
        </authorList>
    </citation>
    <scope>NUCLEOTIDE SEQUENCE [LARGE SCALE GENOMIC DNA]</scope>
    <source>
        <strain evidence="1 2">DSM 14566</strain>
    </source>
</reference>
<evidence type="ECO:0008006" key="3">
    <source>
        <dbReference type="Google" id="ProtNLM"/>
    </source>
</evidence>
<dbReference type="Proteomes" id="UP001519290">
    <property type="component" value="Unassembled WGS sequence"/>
</dbReference>
<comment type="caution">
    <text evidence="1">The sequence shown here is derived from an EMBL/GenBank/DDBJ whole genome shotgun (WGS) entry which is preliminary data.</text>
</comment>
<proteinExistence type="predicted"/>
<keyword evidence="2" id="KW-1185">Reference proteome</keyword>
<evidence type="ECO:0000313" key="1">
    <source>
        <dbReference type="EMBL" id="MBP2380660.1"/>
    </source>
</evidence>
<accession>A0ABS4WWT0</accession>
<protein>
    <recommendedName>
        <fullName evidence="3">ParB/Sulfiredoxin domain-containing protein</fullName>
    </recommendedName>
</protein>